<dbReference type="RefSeq" id="WP_066340057.1">
    <property type="nucleotide sequence ID" value="NZ_CP016503.1"/>
</dbReference>
<dbReference type="KEGG" id="het:BBW65_04015"/>
<keyword evidence="2" id="KW-1185">Reference proteome</keyword>
<organism evidence="1 2">
    <name type="scientific">Helicobacter enhydrae</name>
    <dbReference type="NCBI Taxonomy" id="222136"/>
    <lineage>
        <taxon>Bacteria</taxon>
        <taxon>Pseudomonadati</taxon>
        <taxon>Campylobacterota</taxon>
        <taxon>Epsilonproteobacteria</taxon>
        <taxon>Campylobacterales</taxon>
        <taxon>Helicobacteraceae</taxon>
        <taxon>Helicobacter</taxon>
    </lineage>
</organism>
<gene>
    <name evidence="1" type="ORF">BBW65_04015</name>
</gene>
<reference evidence="2" key="1">
    <citation type="submission" date="2016-07" db="EMBL/GenBank/DDBJ databases">
        <authorList>
            <person name="Florea S."/>
            <person name="Webb J.S."/>
            <person name="Jaromczyk J."/>
            <person name="Schardl C.L."/>
        </authorList>
    </citation>
    <scope>NUCLEOTIDE SEQUENCE [LARGE SCALE GENOMIC DNA]</scope>
    <source>
        <strain evidence="2">MIT 01-6242</strain>
    </source>
</reference>
<evidence type="ECO:0008006" key="3">
    <source>
        <dbReference type="Google" id="ProtNLM"/>
    </source>
</evidence>
<protein>
    <recommendedName>
        <fullName evidence="3">Acylneuraminate cytidylyltransferase</fullName>
    </recommendedName>
</protein>
<sequence>MQILAILQARMSSTRLPGKVAMKVKNQTMLEYEIKRILQAKKIDKLVVATSTNNEDDIIEEITKHSNVECFRGSLHNVLDRYFQCTIKYQPSHVVRLTGDCPIIDPCIIDDIIELHLKTLADYTTNGLKRTFPDGLDTEIMTFATLQKVHQRAVSQKDLEHVTHYIYTHPQEFNIQHYLNDEDFSHIRWTLDYEEDYKLLKNIIESQPNNTFSWKELL</sequence>
<proteinExistence type="predicted"/>
<dbReference type="AlphaFoldDB" id="A0A1B1U5I2"/>
<dbReference type="GO" id="GO:0005829">
    <property type="term" value="C:cytosol"/>
    <property type="evidence" value="ECO:0007669"/>
    <property type="project" value="TreeGrafter"/>
</dbReference>
<dbReference type="OrthoDB" id="9805604at2"/>
<dbReference type="Gene3D" id="3.90.550.10">
    <property type="entry name" value="Spore Coat Polysaccharide Biosynthesis Protein SpsA, Chain A"/>
    <property type="match status" value="1"/>
</dbReference>
<dbReference type="STRING" id="222136.BBW65_04015"/>
<dbReference type="InterPro" id="IPR029044">
    <property type="entry name" value="Nucleotide-diphossugar_trans"/>
</dbReference>
<name>A0A1B1U5I2_9HELI</name>
<accession>A0A1B1U5I2</accession>
<evidence type="ECO:0000313" key="1">
    <source>
        <dbReference type="EMBL" id="ANV98016.1"/>
    </source>
</evidence>
<dbReference type="PANTHER" id="PTHR42866">
    <property type="entry name" value="3-DEOXY-MANNO-OCTULOSONATE CYTIDYLYLTRANSFERASE"/>
    <property type="match status" value="1"/>
</dbReference>
<dbReference type="Proteomes" id="UP000092884">
    <property type="component" value="Chromosome"/>
</dbReference>
<dbReference type="Pfam" id="PF02348">
    <property type="entry name" value="CTP_transf_3"/>
    <property type="match status" value="1"/>
</dbReference>
<evidence type="ECO:0000313" key="2">
    <source>
        <dbReference type="Proteomes" id="UP000092884"/>
    </source>
</evidence>
<dbReference type="SUPFAM" id="SSF53448">
    <property type="entry name" value="Nucleotide-diphospho-sugar transferases"/>
    <property type="match status" value="1"/>
</dbReference>
<dbReference type="InterPro" id="IPR003329">
    <property type="entry name" value="Cytidylyl_trans"/>
</dbReference>
<dbReference type="CDD" id="cd02518">
    <property type="entry name" value="GT2_SpsF"/>
    <property type="match status" value="1"/>
</dbReference>
<dbReference type="EMBL" id="CP016503">
    <property type="protein sequence ID" value="ANV98016.1"/>
    <property type="molecule type" value="Genomic_DNA"/>
</dbReference>
<dbReference type="PANTHER" id="PTHR42866:SF1">
    <property type="entry name" value="SPORE COAT POLYSACCHARIDE BIOSYNTHESIS PROTEIN SPSF"/>
    <property type="match status" value="1"/>
</dbReference>